<proteinExistence type="predicted"/>
<protein>
    <recommendedName>
        <fullName evidence="4">Reverse transcriptase Ty1/copia-type domain-containing protein</fullName>
    </recommendedName>
</protein>
<evidence type="ECO:0000256" key="1">
    <source>
        <dbReference type="SAM" id="MobiDB-lite"/>
    </source>
</evidence>
<dbReference type="EMBL" id="PGCI01000473">
    <property type="protein sequence ID" value="PLW26282.1"/>
    <property type="molecule type" value="Genomic_DNA"/>
</dbReference>
<dbReference type="AlphaFoldDB" id="A0A2N5TLB2"/>
<name>A0A2N5TLB2_9BASI</name>
<dbReference type="CDD" id="cd09272">
    <property type="entry name" value="RNase_HI_RT_Ty1"/>
    <property type="match status" value="1"/>
</dbReference>
<feature type="region of interest" description="Disordered" evidence="1">
    <location>
        <begin position="282"/>
        <end position="373"/>
    </location>
</feature>
<gene>
    <name evidence="2" type="ORF">PCASD_26136</name>
</gene>
<evidence type="ECO:0000313" key="2">
    <source>
        <dbReference type="EMBL" id="PLW26282.1"/>
    </source>
</evidence>
<organism evidence="2 3">
    <name type="scientific">Puccinia coronata f. sp. avenae</name>
    <dbReference type="NCBI Taxonomy" id="200324"/>
    <lineage>
        <taxon>Eukaryota</taxon>
        <taxon>Fungi</taxon>
        <taxon>Dikarya</taxon>
        <taxon>Basidiomycota</taxon>
        <taxon>Pucciniomycotina</taxon>
        <taxon>Pucciniomycetes</taxon>
        <taxon>Pucciniales</taxon>
        <taxon>Pucciniaceae</taxon>
        <taxon>Puccinia</taxon>
    </lineage>
</organism>
<reference evidence="2 3" key="1">
    <citation type="submission" date="2017-11" db="EMBL/GenBank/DDBJ databases">
        <title>De novo assembly and phasing of dikaryotic genomes from two isolates of Puccinia coronata f. sp. avenae, the causal agent of oat crown rust.</title>
        <authorList>
            <person name="Miller M.E."/>
            <person name="Zhang Y."/>
            <person name="Omidvar V."/>
            <person name="Sperschneider J."/>
            <person name="Schwessinger B."/>
            <person name="Raley C."/>
            <person name="Palmer J.M."/>
            <person name="Garnica D."/>
            <person name="Upadhyaya N."/>
            <person name="Rathjen J."/>
            <person name="Taylor J.M."/>
            <person name="Park R.F."/>
            <person name="Dodds P.N."/>
            <person name="Hirsch C.D."/>
            <person name="Kianian S.F."/>
            <person name="Figueroa M."/>
        </authorList>
    </citation>
    <scope>NUCLEOTIDE SEQUENCE [LARGE SCALE GENOMIC DNA]</scope>
    <source>
        <strain evidence="2">12SD80</strain>
    </source>
</reference>
<comment type="caution">
    <text evidence="2">The sequence shown here is derived from an EMBL/GenBank/DDBJ whole genome shotgun (WGS) entry which is preliminary data.</text>
</comment>
<evidence type="ECO:0000313" key="3">
    <source>
        <dbReference type="Proteomes" id="UP000235392"/>
    </source>
</evidence>
<dbReference type="Proteomes" id="UP000235392">
    <property type="component" value="Unassembled WGS sequence"/>
</dbReference>
<dbReference type="PANTHER" id="PTHR11439">
    <property type="entry name" value="GAG-POL-RELATED RETROTRANSPOSON"/>
    <property type="match status" value="1"/>
</dbReference>
<sequence>MNLAQTSDHLHIHQTKYVERKLIEYGLESAPPASCPLNPKEYLKAATTHQIFELQQLGVSYRGIVGSLNYLSVLTRPDISYAVSVLSQHLEHPGIQHYRAAQQVFCYLSGTKQVGLLFTKTSPLSLSAQVDADWGNCPDTRRLVTGYLVLTANQLLSWKSTRQPTVSLSSTEAEYKALSDLGREIAWFASLTSELHLNCQPREVPIGVDNQGAIDLAKREVSQNSFRTKHMDIRLHFVREQVASHLLKLHYIRTTENSAHFLTKPTERCTIRRSLQAIGVTTLPSDPAPTLAAQSTPGCWDSAKVSKKNKQETRQITHNNHEQRSGTRSAASASEELDKPSGSHDQPTNAEPSPPIKLNSRISVNNKEKPTQPALKIASSLISRISFFPEKKRSLLLSGTIKPPYIKKEQR</sequence>
<feature type="compositionally biased region" description="Basic and acidic residues" evidence="1">
    <location>
        <begin position="309"/>
        <end position="325"/>
    </location>
</feature>
<dbReference type="PANTHER" id="PTHR11439:SF467">
    <property type="entry name" value="INTEGRASE CATALYTIC DOMAIN-CONTAINING PROTEIN"/>
    <property type="match status" value="1"/>
</dbReference>
<accession>A0A2N5TLB2</accession>
<evidence type="ECO:0008006" key="4">
    <source>
        <dbReference type="Google" id="ProtNLM"/>
    </source>
</evidence>